<dbReference type="EMBL" id="VSWD01000013">
    <property type="protein sequence ID" value="KAK3083941.1"/>
    <property type="molecule type" value="Genomic_DNA"/>
</dbReference>
<name>A0AA88XF70_PINIB</name>
<dbReference type="Proteomes" id="UP001186944">
    <property type="component" value="Unassembled WGS sequence"/>
</dbReference>
<protein>
    <submittedName>
        <fullName evidence="1">Uncharacterized protein</fullName>
    </submittedName>
</protein>
<dbReference type="AlphaFoldDB" id="A0AA88XF70"/>
<organism evidence="1 2">
    <name type="scientific">Pinctada imbricata</name>
    <name type="common">Atlantic pearl-oyster</name>
    <name type="synonym">Pinctada martensii</name>
    <dbReference type="NCBI Taxonomy" id="66713"/>
    <lineage>
        <taxon>Eukaryota</taxon>
        <taxon>Metazoa</taxon>
        <taxon>Spiralia</taxon>
        <taxon>Lophotrochozoa</taxon>
        <taxon>Mollusca</taxon>
        <taxon>Bivalvia</taxon>
        <taxon>Autobranchia</taxon>
        <taxon>Pteriomorphia</taxon>
        <taxon>Pterioida</taxon>
        <taxon>Pterioidea</taxon>
        <taxon>Pteriidae</taxon>
        <taxon>Pinctada</taxon>
    </lineage>
</organism>
<evidence type="ECO:0000313" key="1">
    <source>
        <dbReference type="EMBL" id="KAK3083941.1"/>
    </source>
</evidence>
<comment type="caution">
    <text evidence="1">The sequence shown here is derived from an EMBL/GenBank/DDBJ whole genome shotgun (WGS) entry which is preliminary data.</text>
</comment>
<gene>
    <name evidence="1" type="ORF">FSP39_005684</name>
</gene>
<keyword evidence="2" id="KW-1185">Reference proteome</keyword>
<accession>A0AA88XF70</accession>
<evidence type="ECO:0000313" key="2">
    <source>
        <dbReference type="Proteomes" id="UP001186944"/>
    </source>
</evidence>
<proteinExistence type="predicted"/>
<sequence>MLYFMPSMCSAMDYGLEQNSNDVQICEEEIDSVPTLPCSDLIKDLCVCIMQENQITLPENPKDMRDLYIFLREDINNSL</sequence>
<reference evidence="1" key="1">
    <citation type="submission" date="2019-08" db="EMBL/GenBank/DDBJ databases">
        <title>The improved chromosome-level genome for the pearl oyster Pinctada fucata martensii using PacBio sequencing and Hi-C.</title>
        <authorList>
            <person name="Zheng Z."/>
        </authorList>
    </citation>
    <scope>NUCLEOTIDE SEQUENCE</scope>
    <source>
        <strain evidence="1">ZZ-2019</strain>
        <tissue evidence="1">Adductor muscle</tissue>
    </source>
</reference>